<proteinExistence type="predicted"/>
<dbReference type="AlphaFoldDB" id="A0ABD0RJ78"/>
<reference evidence="1 2" key="1">
    <citation type="submission" date="2024-05" db="EMBL/GenBank/DDBJ databases">
        <title>Genome sequencing and assembly of Indian major carp, Cirrhinus mrigala (Hamilton, 1822).</title>
        <authorList>
            <person name="Mohindra V."/>
            <person name="Chowdhury L.M."/>
            <person name="Lal K."/>
            <person name="Jena J.K."/>
        </authorList>
    </citation>
    <scope>NUCLEOTIDE SEQUENCE [LARGE SCALE GENOMIC DNA]</scope>
    <source>
        <strain evidence="1">CM1030</strain>
        <tissue evidence="1">Blood</tissue>
    </source>
</reference>
<protein>
    <submittedName>
        <fullName evidence="1">Uncharacterized protein</fullName>
    </submittedName>
</protein>
<dbReference type="EMBL" id="JAMKFB020000003">
    <property type="protein sequence ID" value="KAL0198160.1"/>
    <property type="molecule type" value="Genomic_DNA"/>
</dbReference>
<gene>
    <name evidence="1" type="ORF">M9458_006700</name>
</gene>
<keyword evidence="2" id="KW-1185">Reference proteome</keyword>
<accession>A0ABD0RJ78</accession>
<name>A0ABD0RJ78_CIRMR</name>
<comment type="caution">
    <text evidence="1">The sequence shown here is derived from an EMBL/GenBank/DDBJ whole genome shotgun (WGS) entry which is preliminary data.</text>
</comment>
<feature type="non-terminal residue" evidence="1">
    <location>
        <position position="1"/>
    </location>
</feature>
<sequence length="79" mass="8712">GDRSLEEHTMDFVFYANQTHYPDSCLCTFYQAGLNIATRAQLHLCGVGAGVLHIANDHGLRGRRPAPLMTQSPAQHHPV</sequence>
<dbReference type="Proteomes" id="UP001529510">
    <property type="component" value="Unassembled WGS sequence"/>
</dbReference>
<evidence type="ECO:0000313" key="2">
    <source>
        <dbReference type="Proteomes" id="UP001529510"/>
    </source>
</evidence>
<evidence type="ECO:0000313" key="1">
    <source>
        <dbReference type="EMBL" id="KAL0198160.1"/>
    </source>
</evidence>
<organism evidence="1 2">
    <name type="scientific">Cirrhinus mrigala</name>
    <name type="common">Mrigala</name>
    <dbReference type="NCBI Taxonomy" id="683832"/>
    <lineage>
        <taxon>Eukaryota</taxon>
        <taxon>Metazoa</taxon>
        <taxon>Chordata</taxon>
        <taxon>Craniata</taxon>
        <taxon>Vertebrata</taxon>
        <taxon>Euteleostomi</taxon>
        <taxon>Actinopterygii</taxon>
        <taxon>Neopterygii</taxon>
        <taxon>Teleostei</taxon>
        <taxon>Ostariophysi</taxon>
        <taxon>Cypriniformes</taxon>
        <taxon>Cyprinidae</taxon>
        <taxon>Labeoninae</taxon>
        <taxon>Labeonini</taxon>
        <taxon>Cirrhinus</taxon>
    </lineage>
</organism>
<feature type="non-terminal residue" evidence="1">
    <location>
        <position position="79"/>
    </location>
</feature>